<dbReference type="EMBL" id="JAKOGI010001236">
    <property type="protein sequence ID" value="KAJ8426808.1"/>
    <property type="molecule type" value="Genomic_DNA"/>
</dbReference>
<gene>
    <name evidence="1" type="ORF">Cgig2_000953</name>
</gene>
<keyword evidence="2" id="KW-1185">Reference proteome</keyword>
<protein>
    <recommendedName>
        <fullName evidence="3">Endonuclease/exonuclease/phosphatase domain-containing protein</fullName>
    </recommendedName>
</protein>
<accession>A0A9Q1GVC4</accession>
<dbReference type="SUPFAM" id="SSF56219">
    <property type="entry name" value="DNase I-like"/>
    <property type="match status" value="1"/>
</dbReference>
<sequence length="243" mass="28044">MRKKPWMKEECKLCTTPHWKALMLEDLMKVQGPRKRNFLVTLKELIRRYTPKILILVETKISGDIAYRVRKKIGFNGISHVEANGFRGDLGEFARHNSRPWLLVGDFNDTSSMEERRNCSDNLAHSKKRGFDISYKIDQTTIHSWYLLMVLFPLTRPKGHFGFRLPGSHTRTFRHFSPTIGTIYWPKLNCCGSKNLKKRSLGVKIKLDGIITLALSPGDGSIELNPFKMPMGIGYERTIAYRT</sequence>
<dbReference type="PANTHER" id="PTHR35218">
    <property type="entry name" value="RNASE H DOMAIN-CONTAINING PROTEIN"/>
    <property type="match status" value="1"/>
</dbReference>
<organism evidence="1 2">
    <name type="scientific">Carnegiea gigantea</name>
    <dbReference type="NCBI Taxonomy" id="171969"/>
    <lineage>
        <taxon>Eukaryota</taxon>
        <taxon>Viridiplantae</taxon>
        <taxon>Streptophyta</taxon>
        <taxon>Embryophyta</taxon>
        <taxon>Tracheophyta</taxon>
        <taxon>Spermatophyta</taxon>
        <taxon>Magnoliopsida</taxon>
        <taxon>eudicotyledons</taxon>
        <taxon>Gunneridae</taxon>
        <taxon>Pentapetalae</taxon>
        <taxon>Caryophyllales</taxon>
        <taxon>Cactineae</taxon>
        <taxon>Cactaceae</taxon>
        <taxon>Cactoideae</taxon>
        <taxon>Echinocereeae</taxon>
        <taxon>Carnegiea</taxon>
    </lineage>
</organism>
<evidence type="ECO:0008006" key="3">
    <source>
        <dbReference type="Google" id="ProtNLM"/>
    </source>
</evidence>
<comment type="caution">
    <text evidence="1">The sequence shown here is derived from an EMBL/GenBank/DDBJ whole genome shotgun (WGS) entry which is preliminary data.</text>
</comment>
<dbReference type="InterPro" id="IPR036691">
    <property type="entry name" value="Endo/exonu/phosph_ase_sf"/>
</dbReference>
<proteinExistence type="predicted"/>
<name>A0A9Q1GVC4_9CARY</name>
<dbReference type="Proteomes" id="UP001153076">
    <property type="component" value="Unassembled WGS sequence"/>
</dbReference>
<dbReference type="AlphaFoldDB" id="A0A9Q1GVC4"/>
<evidence type="ECO:0000313" key="1">
    <source>
        <dbReference type="EMBL" id="KAJ8426808.1"/>
    </source>
</evidence>
<dbReference type="PANTHER" id="PTHR35218:SF9">
    <property type="entry name" value="ENDONUCLEASE_EXONUCLEASE_PHOSPHATASE DOMAIN-CONTAINING PROTEIN"/>
    <property type="match status" value="1"/>
</dbReference>
<evidence type="ECO:0000313" key="2">
    <source>
        <dbReference type="Proteomes" id="UP001153076"/>
    </source>
</evidence>
<reference evidence="1" key="1">
    <citation type="submission" date="2022-04" db="EMBL/GenBank/DDBJ databases">
        <title>Carnegiea gigantea Genome sequencing and assembly v2.</title>
        <authorList>
            <person name="Copetti D."/>
            <person name="Sanderson M.J."/>
            <person name="Burquez A."/>
            <person name="Wojciechowski M.F."/>
        </authorList>
    </citation>
    <scope>NUCLEOTIDE SEQUENCE</scope>
    <source>
        <strain evidence="1">SGP5-SGP5p</strain>
        <tissue evidence="1">Aerial part</tissue>
    </source>
</reference>